<proteinExistence type="predicted"/>
<dbReference type="Proteomes" id="UP000299102">
    <property type="component" value="Unassembled WGS sequence"/>
</dbReference>
<sequence length="120" mass="13665">MYSRHTKPDTRRHRAYLRGVAVRSPVIRYKSGAGPVDFLCQLKITERGARRPGTATLAISPRASCATTRRMRQFYATASAADIEFDDEDDLFFWLGINQNYGTYLFGTLTIRCGFAFSWL</sequence>
<organism evidence="1 2">
    <name type="scientific">Eumeta variegata</name>
    <name type="common">Bagworm moth</name>
    <name type="synonym">Eumeta japonica</name>
    <dbReference type="NCBI Taxonomy" id="151549"/>
    <lineage>
        <taxon>Eukaryota</taxon>
        <taxon>Metazoa</taxon>
        <taxon>Ecdysozoa</taxon>
        <taxon>Arthropoda</taxon>
        <taxon>Hexapoda</taxon>
        <taxon>Insecta</taxon>
        <taxon>Pterygota</taxon>
        <taxon>Neoptera</taxon>
        <taxon>Endopterygota</taxon>
        <taxon>Lepidoptera</taxon>
        <taxon>Glossata</taxon>
        <taxon>Ditrysia</taxon>
        <taxon>Tineoidea</taxon>
        <taxon>Psychidae</taxon>
        <taxon>Oiketicinae</taxon>
        <taxon>Eumeta</taxon>
    </lineage>
</organism>
<keyword evidence="2" id="KW-1185">Reference proteome</keyword>
<evidence type="ECO:0000313" key="2">
    <source>
        <dbReference type="Proteomes" id="UP000299102"/>
    </source>
</evidence>
<protein>
    <submittedName>
        <fullName evidence="1">Uncharacterized protein</fullName>
    </submittedName>
</protein>
<gene>
    <name evidence="1" type="ORF">EVAR_38768_1</name>
</gene>
<accession>A0A4C1WMM8</accession>
<reference evidence="1 2" key="1">
    <citation type="journal article" date="2019" name="Commun. Biol.">
        <title>The bagworm genome reveals a unique fibroin gene that provides high tensile strength.</title>
        <authorList>
            <person name="Kono N."/>
            <person name="Nakamura H."/>
            <person name="Ohtoshi R."/>
            <person name="Tomita M."/>
            <person name="Numata K."/>
            <person name="Arakawa K."/>
        </authorList>
    </citation>
    <scope>NUCLEOTIDE SEQUENCE [LARGE SCALE GENOMIC DNA]</scope>
</reference>
<name>A0A4C1WMM8_EUMVA</name>
<dbReference type="AlphaFoldDB" id="A0A4C1WMM8"/>
<evidence type="ECO:0000313" key="1">
    <source>
        <dbReference type="EMBL" id="GBP51374.1"/>
    </source>
</evidence>
<comment type="caution">
    <text evidence="1">The sequence shown here is derived from an EMBL/GenBank/DDBJ whole genome shotgun (WGS) entry which is preliminary data.</text>
</comment>
<dbReference type="EMBL" id="BGZK01000580">
    <property type="protein sequence ID" value="GBP51374.1"/>
    <property type="molecule type" value="Genomic_DNA"/>
</dbReference>